<dbReference type="InterPro" id="IPR000209">
    <property type="entry name" value="Peptidase_S8/S53_dom"/>
</dbReference>
<evidence type="ECO:0000259" key="10">
    <source>
        <dbReference type="Pfam" id="PF05922"/>
    </source>
</evidence>
<dbReference type="SUPFAM" id="SSF52743">
    <property type="entry name" value="Subtilisin-like"/>
    <property type="match status" value="1"/>
</dbReference>
<dbReference type="STRING" id="1081109.A0A168F618"/>
<dbReference type="InterPro" id="IPR037045">
    <property type="entry name" value="S8pro/Inhibitor_I9_sf"/>
</dbReference>
<dbReference type="SUPFAM" id="SSF54897">
    <property type="entry name" value="Protease propeptides/inhibitors"/>
    <property type="match status" value="1"/>
</dbReference>
<evidence type="ECO:0000256" key="6">
    <source>
        <dbReference type="PROSITE-ProRule" id="PRU01240"/>
    </source>
</evidence>
<dbReference type="InterPro" id="IPR010259">
    <property type="entry name" value="S8pro/Inhibitor_I9"/>
</dbReference>
<dbReference type="InterPro" id="IPR022398">
    <property type="entry name" value="Peptidase_S8_His-AS"/>
</dbReference>
<dbReference type="FunFam" id="3.40.50.200:FF:000014">
    <property type="entry name" value="Proteinase K"/>
    <property type="match status" value="1"/>
</dbReference>
<dbReference type="PROSITE" id="PS00137">
    <property type="entry name" value="SUBTILASE_HIS"/>
    <property type="match status" value="1"/>
</dbReference>
<dbReference type="Gene3D" id="3.40.50.200">
    <property type="entry name" value="Peptidase S8/S53 domain"/>
    <property type="match status" value="1"/>
</dbReference>
<feature type="domain" description="Inhibitor I9" evidence="10">
    <location>
        <begin position="64"/>
        <end position="106"/>
    </location>
</feature>
<dbReference type="InterPro" id="IPR036852">
    <property type="entry name" value="Peptidase_S8/S53_dom_sf"/>
</dbReference>
<evidence type="ECO:0000256" key="3">
    <source>
        <dbReference type="ARBA" id="ARBA00022729"/>
    </source>
</evidence>
<dbReference type="CDD" id="cd04077">
    <property type="entry name" value="Peptidases_S8_PCSK9_ProteinaseK_like"/>
    <property type="match status" value="1"/>
</dbReference>
<dbReference type="PANTHER" id="PTHR43806:SF58">
    <property type="entry name" value="ALKALINE PROTEASE 1-RELATED"/>
    <property type="match status" value="1"/>
</dbReference>
<dbReference type="EMBL" id="AZGY01000003">
    <property type="protein sequence ID" value="KZZ99517.1"/>
    <property type="molecule type" value="Genomic_DNA"/>
</dbReference>
<dbReference type="PROSITE" id="PS00138">
    <property type="entry name" value="SUBTILASE_SER"/>
    <property type="match status" value="1"/>
</dbReference>
<evidence type="ECO:0000256" key="4">
    <source>
        <dbReference type="ARBA" id="ARBA00022801"/>
    </source>
</evidence>
<keyword evidence="3 8" id="KW-0732">Signal</keyword>
<evidence type="ECO:0000313" key="12">
    <source>
        <dbReference type="Proteomes" id="UP000078544"/>
    </source>
</evidence>
<name>A0A168F618_9HYPO</name>
<evidence type="ECO:0000256" key="1">
    <source>
        <dbReference type="ARBA" id="ARBA00011073"/>
    </source>
</evidence>
<dbReference type="PROSITE" id="PS00136">
    <property type="entry name" value="SUBTILASE_ASP"/>
    <property type="match status" value="1"/>
</dbReference>
<dbReference type="Gene3D" id="3.30.70.80">
    <property type="entry name" value="Peptidase S8 propeptide/proteinase inhibitor I9"/>
    <property type="match status" value="1"/>
</dbReference>
<accession>A0A168F618</accession>
<dbReference type="Pfam" id="PF05922">
    <property type="entry name" value="Inhibitor_I9"/>
    <property type="match status" value="1"/>
</dbReference>
<dbReference type="PANTHER" id="PTHR43806">
    <property type="entry name" value="PEPTIDASE S8"/>
    <property type="match status" value="1"/>
</dbReference>
<evidence type="ECO:0000256" key="8">
    <source>
        <dbReference type="SAM" id="SignalP"/>
    </source>
</evidence>
<gene>
    <name evidence="11" type="ORF">AAL_02089</name>
</gene>
<protein>
    <submittedName>
        <fullName evidence="11">Subtilisin-like protease PR1I</fullName>
    </submittedName>
</protein>
<dbReference type="InterPro" id="IPR015500">
    <property type="entry name" value="Peptidase_S8_subtilisin-rel"/>
</dbReference>
<dbReference type="InterPro" id="IPR023827">
    <property type="entry name" value="Peptidase_S8_Asp-AS"/>
</dbReference>
<sequence>MHSALVLAQLLAVAIAAPVTEGFEPAPLLVPRGAVIQDKYIVKYKNTFSIASVSPLHTLKLFSDGADRVYSHLFQGFASTLNSTAVEQLRNHPDVEYIERDSTVSINAFVTQYNAPWGLSRISHQNGYGDTYLYDNSAGQGTCAYVIDTGVDASHPDFEGRAQLVRSYVDGEDTDGNGHGTHVAGTIGSKTYGVAKKTRIYGIKVLSNAGSGSISDILAGMDFAVQDSRQRSCPKGVVANMSLGGGYSQSLNDGAAQMVRSGVFLAVAAGNDHKDASNTSPASEPSVCTVGATDKSDSLASFSNFGRALDILAPGVNILSTWPGGRTNTISGTSMATPHVAGLAAYLASLEGFPGAQAMCDRIRRLATRNVIANVPSQTVNLLAFNGNPSG</sequence>
<reference evidence="11 12" key="1">
    <citation type="journal article" date="2016" name="Genome Biol. Evol.">
        <title>Divergent and convergent evolution of fungal pathogenicity.</title>
        <authorList>
            <person name="Shang Y."/>
            <person name="Xiao G."/>
            <person name="Zheng P."/>
            <person name="Cen K."/>
            <person name="Zhan S."/>
            <person name="Wang C."/>
        </authorList>
    </citation>
    <scope>NUCLEOTIDE SEQUENCE [LARGE SCALE GENOMIC DNA]</scope>
    <source>
        <strain evidence="11 12">RCEF 2490</strain>
    </source>
</reference>
<dbReference type="PRINTS" id="PR00723">
    <property type="entry name" value="SUBTILISIN"/>
</dbReference>
<feature type="active site" description="Charge relay system" evidence="6">
    <location>
        <position position="148"/>
    </location>
</feature>
<evidence type="ECO:0000259" key="9">
    <source>
        <dbReference type="Pfam" id="PF00082"/>
    </source>
</evidence>
<dbReference type="Pfam" id="PF00082">
    <property type="entry name" value="Peptidase_S8"/>
    <property type="match status" value="1"/>
</dbReference>
<dbReference type="Proteomes" id="UP000078544">
    <property type="component" value="Unassembled WGS sequence"/>
</dbReference>
<evidence type="ECO:0000256" key="2">
    <source>
        <dbReference type="ARBA" id="ARBA00022670"/>
    </source>
</evidence>
<dbReference type="InterPro" id="IPR023828">
    <property type="entry name" value="Peptidase_S8_Ser-AS"/>
</dbReference>
<feature type="active site" description="Charge relay system" evidence="6">
    <location>
        <position position="179"/>
    </location>
</feature>
<keyword evidence="2 6" id="KW-0645">Protease</keyword>
<comment type="similarity">
    <text evidence="1 6 7">Belongs to the peptidase S8 family.</text>
</comment>
<dbReference type="GO" id="GO:0006508">
    <property type="term" value="P:proteolysis"/>
    <property type="evidence" value="ECO:0007669"/>
    <property type="project" value="UniProtKB-KW"/>
</dbReference>
<evidence type="ECO:0000256" key="7">
    <source>
        <dbReference type="RuleBase" id="RU003355"/>
    </source>
</evidence>
<feature type="chain" id="PRO_5007896796" evidence="8">
    <location>
        <begin position="17"/>
        <end position="391"/>
    </location>
</feature>
<dbReference type="GO" id="GO:0005576">
    <property type="term" value="C:extracellular region"/>
    <property type="evidence" value="ECO:0007669"/>
    <property type="project" value="UniProtKB-ARBA"/>
</dbReference>
<keyword evidence="4 6" id="KW-0378">Hydrolase</keyword>
<feature type="domain" description="Peptidase S8/S53" evidence="9">
    <location>
        <begin position="141"/>
        <end position="350"/>
    </location>
</feature>
<dbReference type="InterPro" id="IPR050131">
    <property type="entry name" value="Peptidase_S8_subtilisin-like"/>
</dbReference>
<feature type="active site" description="Charge relay system" evidence="6">
    <location>
        <position position="334"/>
    </location>
</feature>
<feature type="signal peptide" evidence="8">
    <location>
        <begin position="1"/>
        <end position="16"/>
    </location>
</feature>
<dbReference type="PROSITE" id="PS51892">
    <property type="entry name" value="SUBTILASE"/>
    <property type="match status" value="1"/>
</dbReference>
<comment type="caution">
    <text evidence="11">The sequence shown here is derived from an EMBL/GenBank/DDBJ whole genome shotgun (WGS) entry which is preliminary data.</text>
</comment>
<organism evidence="11 12">
    <name type="scientific">Moelleriella libera RCEF 2490</name>
    <dbReference type="NCBI Taxonomy" id="1081109"/>
    <lineage>
        <taxon>Eukaryota</taxon>
        <taxon>Fungi</taxon>
        <taxon>Dikarya</taxon>
        <taxon>Ascomycota</taxon>
        <taxon>Pezizomycotina</taxon>
        <taxon>Sordariomycetes</taxon>
        <taxon>Hypocreomycetidae</taxon>
        <taxon>Hypocreales</taxon>
        <taxon>Clavicipitaceae</taxon>
        <taxon>Moelleriella</taxon>
    </lineage>
</organism>
<keyword evidence="5 6" id="KW-0720">Serine protease</keyword>
<proteinExistence type="inferred from homology"/>
<evidence type="ECO:0000256" key="5">
    <source>
        <dbReference type="ARBA" id="ARBA00022825"/>
    </source>
</evidence>
<dbReference type="InterPro" id="IPR034193">
    <property type="entry name" value="PCSK9_ProteinaseK-like"/>
</dbReference>
<keyword evidence="12" id="KW-1185">Reference proteome</keyword>
<evidence type="ECO:0000313" key="11">
    <source>
        <dbReference type="EMBL" id="KZZ99517.1"/>
    </source>
</evidence>
<dbReference type="GO" id="GO:0004252">
    <property type="term" value="F:serine-type endopeptidase activity"/>
    <property type="evidence" value="ECO:0007669"/>
    <property type="project" value="UniProtKB-UniRule"/>
</dbReference>
<dbReference type="OrthoDB" id="206201at2759"/>
<dbReference type="AlphaFoldDB" id="A0A168F618"/>